<reference evidence="1 2" key="1">
    <citation type="submission" date="2016-11" db="EMBL/GenBank/DDBJ databases">
        <title>Whole Genome Sequencing of Mucilaginibacter polytrichastri RG4-7(T) isolated from the moss sample.</title>
        <authorList>
            <person name="Li Y."/>
        </authorList>
    </citation>
    <scope>NUCLEOTIDE SEQUENCE [LARGE SCALE GENOMIC DNA]</scope>
    <source>
        <strain evidence="1 2">RG4-7</strain>
    </source>
</reference>
<name>A0A1Q6A0T1_9SPHI</name>
<evidence type="ECO:0000313" key="1">
    <source>
        <dbReference type="EMBL" id="OKS87613.1"/>
    </source>
</evidence>
<dbReference type="EMBL" id="MPPL01000001">
    <property type="protein sequence ID" value="OKS87613.1"/>
    <property type="molecule type" value="Genomic_DNA"/>
</dbReference>
<keyword evidence="2" id="KW-1185">Reference proteome</keyword>
<dbReference type="AlphaFoldDB" id="A0A1Q6A0T1"/>
<proteinExistence type="predicted"/>
<dbReference type="Proteomes" id="UP000186720">
    <property type="component" value="Unassembled WGS sequence"/>
</dbReference>
<dbReference type="STRING" id="1302689.RG47T_3074"/>
<comment type="caution">
    <text evidence="1">The sequence shown here is derived from an EMBL/GenBank/DDBJ whole genome shotgun (WGS) entry which is preliminary data.</text>
</comment>
<evidence type="ECO:0000313" key="2">
    <source>
        <dbReference type="Proteomes" id="UP000186720"/>
    </source>
</evidence>
<organism evidence="1 2">
    <name type="scientific">Mucilaginibacter polytrichastri</name>
    <dbReference type="NCBI Taxonomy" id="1302689"/>
    <lineage>
        <taxon>Bacteria</taxon>
        <taxon>Pseudomonadati</taxon>
        <taxon>Bacteroidota</taxon>
        <taxon>Sphingobacteriia</taxon>
        <taxon>Sphingobacteriales</taxon>
        <taxon>Sphingobacteriaceae</taxon>
        <taxon>Mucilaginibacter</taxon>
    </lineage>
</organism>
<accession>A0A1Q6A0T1</accession>
<sequence length="41" mass="4786">MQKCYKKMVLKICNRLYIKLAMGLTPYLLKSLARVNILQAN</sequence>
<protein>
    <submittedName>
        <fullName evidence="1">Uncharacterized protein</fullName>
    </submittedName>
</protein>
<gene>
    <name evidence="1" type="ORF">RG47T_3074</name>
</gene>